<protein>
    <submittedName>
        <fullName evidence="2">Uncharacterized protein</fullName>
    </submittedName>
</protein>
<feature type="region of interest" description="Disordered" evidence="1">
    <location>
        <begin position="71"/>
        <end position="92"/>
    </location>
</feature>
<proteinExistence type="predicted"/>
<sequence length="92" mass="10468">MQRPRNTRTANEFVAYKGRVITERHPSPGTALRGRGSRGGFIAVRIKTANRFEVRNLQFMRPRRDAISLRGAGRGRRHSRTAINRARLSAEP</sequence>
<accession>A0A4C1VBL9</accession>
<dbReference type="AlphaFoldDB" id="A0A4C1VBL9"/>
<evidence type="ECO:0000313" key="2">
    <source>
        <dbReference type="EMBL" id="GBP36548.1"/>
    </source>
</evidence>
<dbReference type="Proteomes" id="UP000299102">
    <property type="component" value="Unassembled WGS sequence"/>
</dbReference>
<name>A0A4C1VBL9_EUMVA</name>
<keyword evidence="3" id="KW-1185">Reference proteome</keyword>
<gene>
    <name evidence="2" type="ORF">EVAR_8383_1</name>
</gene>
<reference evidence="2 3" key="1">
    <citation type="journal article" date="2019" name="Commun. Biol.">
        <title>The bagworm genome reveals a unique fibroin gene that provides high tensile strength.</title>
        <authorList>
            <person name="Kono N."/>
            <person name="Nakamura H."/>
            <person name="Ohtoshi R."/>
            <person name="Tomita M."/>
            <person name="Numata K."/>
            <person name="Arakawa K."/>
        </authorList>
    </citation>
    <scope>NUCLEOTIDE SEQUENCE [LARGE SCALE GENOMIC DNA]</scope>
</reference>
<organism evidence="2 3">
    <name type="scientific">Eumeta variegata</name>
    <name type="common">Bagworm moth</name>
    <name type="synonym">Eumeta japonica</name>
    <dbReference type="NCBI Taxonomy" id="151549"/>
    <lineage>
        <taxon>Eukaryota</taxon>
        <taxon>Metazoa</taxon>
        <taxon>Ecdysozoa</taxon>
        <taxon>Arthropoda</taxon>
        <taxon>Hexapoda</taxon>
        <taxon>Insecta</taxon>
        <taxon>Pterygota</taxon>
        <taxon>Neoptera</taxon>
        <taxon>Endopterygota</taxon>
        <taxon>Lepidoptera</taxon>
        <taxon>Glossata</taxon>
        <taxon>Ditrysia</taxon>
        <taxon>Tineoidea</taxon>
        <taxon>Psychidae</taxon>
        <taxon>Oiketicinae</taxon>
        <taxon>Eumeta</taxon>
    </lineage>
</organism>
<evidence type="ECO:0000256" key="1">
    <source>
        <dbReference type="SAM" id="MobiDB-lite"/>
    </source>
</evidence>
<comment type="caution">
    <text evidence="2">The sequence shown here is derived from an EMBL/GenBank/DDBJ whole genome shotgun (WGS) entry which is preliminary data.</text>
</comment>
<dbReference type="EMBL" id="BGZK01000319">
    <property type="protein sequence ID" value="GBP36548.1"/>
    <property type="molecule type" value="Genomic_DNA"/>
</dbReference>
<evidence type="ECO:0000313" key="3">
    <source>
        <dbReference type="Proteomes" id="UP000299102"/>
    </source>
</evidence>